<keyword evidence="2" id="KW-0472">Membrane</keyword>
<comment type="caution">
    <text evidence="4">The sequence shown here is derived from an EMBL/GenBank/DDBJ whole genome shotgun (WGS) entry which is preliminary data.</text>
</comment>
<proteinExistence type="predicted"/>
<keyword evidence="3" id="KW-0732">Signal</keyword>
<reference evidence="4" key="1">
    <citation type="thesis" date="2020" institute="ProQuest LLC" country="789 East Eisenhower Parkway, Ann Arbor, MI, USA">
        <title>Comparative Genomics and Chromosome Evolution.</title>
        <authorList>
            <person name="Mudd A.B."/>
        </authorList>
    </citation>
    <scope>NUCLEOTIDE SEQUENCE</scope>
    <source>
        <strain evidence="4">237g6f4</strain>
        <tissue evidence="4">Blood</tissue>
    </source>
</reference>
<feature type="chain" id="PRO_5043630645" description="Prostate androgen-regulated mucin-like protein 1" evidence="3">
    <location>
        <begin position="23"/>
        <end position="313"/>
    </location>
</feature>
<dbReference type="PANTHER" id="PTHR35453">
    <property type="entry name" value="PROSTATE ANDROGEN-REGULATED MUCIN-LIKE PROTEIN 1"/>
    <property type="match status" value="1"/>
</dbReference>
<dbReference type="Pfam" id="PF17061">
    <property type="entry name" value="PARM"/>
    <property type="match status" value="1"/>
</dbReference>
<keyword evidence="5" id="KW-1185">Reference proteome</keyword>
<dbReference type="AlphaFoldDB" id="A0AAV7D772"/>
<feature type="compositionally biased region" description="Polar residues" evidence="1">
    <location>
        <begin position="180"/>
        <end position="209"/>
    </location>
</feature>
<feature type="compositionally biased region" description="Polar residues" evidence="1">
    <location>
        <begin position="91"/>
        <end position="110"/>
    </location>
</feature>
<keyword evidence="2" id="KW-1133">Transmembrane helix</keyword>
<feature type="compositionally biased region" description="Low complexity" evidence="1">
    <location>
        <begin position="210"/>
        <end position="222"/>
    </location>
</feature>
<feature type="signal peptide" evidence="3">
    <location>
        <begin position="1"/>
        <end position="22"/>
    </location>
</feature>
<feature type="region of interest" description="Disordered" evidence="1">
    <location>
        <begin position="31"/>
        <end position="69"/>
    </location>
</feature>
<feature type="compositionally biased region" description="Low complexity" evidence="1">
    <location>
        <begin position="111"/>
        <end position="167"/>
    </location>
</feature>
<accession>A0AAV7D772</accession>
<dbReference type="GO" id="GO:0005769">
    <property type="term" value="C:early endosome"/>
    <property type="evidence" value="ECO:0007669"/>
    <property type="project" value="TreeGrafter"/>
</dbReference>
<evidence type="ECO:0000256" key="1">
    <source>
        <dbReference type="SAM" id="MobiDB-lite"/>
    </source>
</evidence>
<feature type="compositionally biased region" description="Low complexity" evidence="1">
    <location>
        <begin position="47"/>
        <end position="60"/>
    </location>
</feature>
<dbReference type="GO" id="GO:0005794">
    <property type="term" value="C:Golgi apparatus"/>
    <property type="evidence" value="ECO:0007669"/>
    <property type="project" value="TreeGrafter"/>
</dbReference>
<sequence length="313" mass="32036">MDGSWILCAALLLLTGLHINSAAPSLSSESLSITSSAPTHGPTELPSSTVSTNTVTFSGTDKTSVSTTEPEHITLTVSTITQNDNKSVIATSEVTPGINKNDSSDSTAKPSSTTEISTVNNTNTNESTATTLNTATSSSSSTSITTSAVTTSQPPSTSSTEFTSGPTNSSNDATGKGNETETSSTDPTASTGSTTGSLNTPSKPVSQENTQSSGTDSSSTKSNPTDDSKLTPASKTEAVTGTIPITTEQNVELKRALSPGSVAAITVIVIVLVLVIFGGAAYLKIRHSSYGRLLEDQDYGSLGNYNNPLYDDS</sequence>
<evidence type="ECO:0000313" key="5">
    <source>
        <dbReference type="Proteomes" id="UP000824782"/>
    </source>
</evidence>
<feature type="compositionally biased region" description="Polar residues" evidence="1">
    <location>
        <begin position="231"/>
        <end position="241"/>
    </location>
</feature>
<dbReference type="GO" id="GO:0005770">
    <property type="term" value="C:late endosome"/>
    <property type="evidence" value="ECO:0007669"/>
    <property type="project" value="TreeGrafter"/>
</dbReference>
<evidence type="ECO:0000256" key="3">
    <source>
        <dbReference type="SAM" id="SignalP"/>
    </source>
</evidence>
<gene>
    <name evidence="4" type="ORF">GDO81_000786</name>
</gene>
<organism evidence="4 5">
    <name type="scientific">Engystomops pustulosus</name>
    <name type="common">Tungara frog</name>
    <name type="synonym">Physalaemus pustulosus</name>
    <dbReference type="NCBI Taxonomy" id="76066"/>
    <lineage>
        <taxon>Eukaryota</taxon>
        <taxon>Metazoa</taxon>
        <taxon>Chordata</taxon>
        <taxon>Craniata</taxon>
        <taxon>Vertebrata</taxon>
        <taxon>Euteleostomi</taxon>
        <taxon>Amphibia</taxon>
        <taxon>Batrachia</taxon>
        <taxon>Anura</taxon>
        <taxon>Neobatrachia</taxon>
        <taxon>Hyloidea</taxon>
        <taxon>Leptodactylidae</taxon>
        <taxon>Leiuperinae</taxon>
        <taxon>Engystomops</taxon>
    </lineage>
</organism>
<feature type="region of interest" description="Disordered" evidence="1">
    <location>
        <begin position="91"/>
        <end position="241"/>
    </location>
</feature>
<keyword evidence="2" id="KW-0812">Transmembrane</keyword>
<dbReference type="GO" id="GO:0005886">
    <property type="term" value="C:plasma membrane"/>
    <property type="evidence" value="ECO:0007669"/>
    <property type="project" value="TreeGrafter"/>
</dbReference>
<dbReference type="EMBL" id="WNYA01000001">
    <property type="protein sequence ID" value="KAG8593293.1"/>
    <property type="molecule type" value="Genomic_DNA"/>
</dbReference>
<dbReference type="PANTHER" id="PTHR35453:SF1">
    <property type="entry name" value="PROSTATE ANDROGEN-REGULATED MUCIN-LIKE PROTEIN 1"/>
    <property type="match status" value="1"/>
</dbReference>
<name>A0AAV7D772_ENGPU</name>
<evidence type="ECO:0000313" key="4">
    <source>
        <dbReference type="EMBL" id="KAG8593293.1"/>
    </source>
</evidence>
<evidence type="ECO:0008006" key="6">
    <source>
        <dbReference type="Google" id="ProtNLM"/>
    </source>
</evidence>
<evidence type="ECO:0000256" key="2">
    <source>
        <dbReference type="SAM" id="Phobius"/>
    </source>
</evidence>
<dbReference type="InterPro" id="IPR031431">
    <property type="entry name" value="PARM1"/>
</dbReference>
<protein>
    <recommendedName>
        <fullName evidence="6">Prostate androgen-regulated mucin-like protein 1</fullName>
    </recommendedName>
</protein>
<dbReference type="Proteomes" id="UP000824782">
    <property type="component" value="Unassembled WGS sequence"/>
</dbReference>
<feature type="transmembrane region" description="Helical" evidence="2">
    <location>
        <begin position="262"/>
        <end position="283"/>
    </location>
</feature>